<gene>
    <name evidence="2" type="ORF">IEO70_04170</name>
</gene>
<comment type="caution">
    <text evidence="2">The sequence shown here is derived from an EMBL/GenBank/DDBJ whole genome shotgun (WGS) entry which is preliminary data.</text>
</comment>
<dbReference type="InterPro" id="IPR016181">
    <property type="entry name" value="Acyl_CoA_acyltransferase"/>
</dbReference>
<dbReference type="RefSeq" id="WP_190997097.1">
    <property type="nucleotide sequence ID" value="NZ_JACXSI010000007.1"/>
</dbReference>
<proteinExistence type="predicted"/>
<sequence length="187" mass="21627">MIRFADKKEGKEIVTLLWEIFEEMELPLLEKIHKDTLTNMIAEAFLDPNYRYSYKHGLVYEVDGEIAGVIYGYPAEVEQLIDQPFQDILLKNGYHPEEILFVDRETFPNEWYIDSLVVKDTHRGLGIGSLLIEEMSRLAKSEGYQTVGLNVDLANPKAKELYSKLQFKKVGDIVISGHQYDHMQKTL</sequence>
<reference evidence="2" key="1">
    <citation type="submission" date="2020-09" db="EMBL/GenBank/DDBJ databases">
        <title>Bacillus faecalis sp. nov., a moderately halophilic bacterium isolated from cow faeces.</title>
        <authorList>
            <person name="Jiang L."/>
            <person name="Lee J."/>
        </authorList>
    </citation>
    <scope>NUCLEOTIDE SEQUENCE</scope>
    <source>
        <strain evidence="2">AGMB 02131</strain>
    </source>
</reference>
<dbReference type="AlphaFoldDB" id="A0A927CTG3"/>
<dbReference type="EMBL" id="JACXSI010000007">
    <property type="protein sequence ID" value="MBD3107553.1"/>
    <property type="molecule type" value="Genomic_DNA"/>
</dbReference>
<evidence type="ECO:0000313" key="2">
    <source>
        <dbReference type="EMBL" id="MBD3107553.1"/>
    </source>
</evidence>
<keyword evidence="3" id="KW-1185">Reference proteome</keyword>
<dbReference type="PROSITE" id="PS51186">
    <property type="entry name" value="GNAT"/>
    <property type="match status" value="1"/>
</dbReference>
<dbReference type="SUPFAM" id="SSF55729">
    <property type="entry name" value="Acyl-CoA N-acyltransferases (Nat)"/>
    <property type="match status" value="1"/>
</dbReference>
<dbReference type="InterPro" id="IPR000182">
    <property type="entry name" value="GNAT_dom"/>
</dbReference>
<dbReference type="CDD" id="cd04301">
    <property type="entry name" value="NAT_SF"/>
    <property type="match status" value="1"/>
</dbReference>
<evidence type="ECO:0000313" key="3">
    <source>
        <dbReference type="Proteomes" id="UP000602076"/>
    </source>
</evidence>
<feature type="domain" description="N-acetyltransferase" evidence="1">
    <location>
        <begin position="16"/>
        <end position="187"/>
    </location>
</feature>
<protein>
    <submittedName>
        <fullName evidence="2">GNAT family N-acetyltransferase</fullName>
    </submittedName>
</protein>
<accession>A0A927CTG3</accession>
<evidence type="ECO:0000259" key="1">
    <source>
        <dbReference type="PROSITE" id="PS51186"/>
    </source>
</evidence>
<organism evidence="2 3">
    <name type="scientific">Peribacillus faecalis</name>
    <dbReference type="NCBI Taxonomy" id="2772559"/>
    <lineage>
        <taxon>Bacteria</taxon>
        <taxon>Bacillati</taxon>
        <taxon>Bacillota</taxon>
        <taxon>Bacilli</taxon>
        <taxon>Bacillales</taxon>
        <taxon>Bacillaceae</taxon>
        <taxon>Peribacillus</taxon>
    </lineage>
</organism>
<dbReference type="Gene3D" id="3.40.630.30">
    <property type="match status" value="1"/>
</dbReference>
<name>A0A927CTG3_9BACI</name>
<dbReference type="PANTHER" id="PTHR43072">
    <property type="entry name" value="N-ACETYLTRANSFERASE"/>
    <property type="match status" value="1"/>
</dbReference>
<dbReference type="GO" id="GO:0016747">
    <property type="term" value="F:acyltransferase activity, transferring groups other than amino-acyl groups"/>
    <property type="evidence" value="ECO:0007669"/>
    <property type="project" value="InterPro"/>
</dbReference>
<dbReference type="Pfam" id="PF00583">
    <property type="entry name" value="Acetyltransf_1"/>
    <property type="match status" value="1"/>
</dbReference>
<dbReference type="Proteomes" id="UP000602076">
    <property type="component" value="Unassembled WGS sequence"/>
</dbReference>